<dbReference type="RefSeq" id="WP_126982465.1">
    <property type="nucleotide sequence ID" value="NZ_CP034670.1"/>
</dbReference>
<feature type="signal peptide" evidence="4">
    <location>
        <begin position="1"/>
        <end position="24"/>
    </location>
</feature>
<dbReference type="OrthoDB" id="9784036at2"/>
<evidence type="ECO:0000256" key="2">
    <source>
        <dbReference type="ARBA" id="ARBA00022801"/>
    </source>
</evidence>
<dbReference type="GO" id="GO:0016788">
    <property type="term" value="F:hydrolase activity, acting on ester bonds"/>
    <property type="evidence" value="ECO:0007669"/>
    <property type="project" value="TreeGrafter"/>
</dbReference>
<dbReference type="EMBL" id="CP034670">
    <property type="protein sequence ID" value="AZR58862.1"/>
    <property type="molecule type" value="Genomic_DNA"/>
</dbReference>
<evidence type="ECO:0000313" key="5">
    <source>
        <dbReference type="EMBL" id="AZR58862.1"/>
    </source>
</evidence>
<feature type="chain" id="PRO_5019453344" evidence="4">
    <location>
        <begin position="25"/>
        <end position="312"/>
    </location>
</feature>
<sequence>MQPAPLIRTLFLSLLFGLPACASADNAAPAAPAPRGNQPQQADLSALDNPDSGYRFVTRRLLSEDGRRRYRVYIGIPQQPAPEGGFPVLYALDGNAAAAFLDDAAFARLRKNPVILVLVAPDSSLRIDRAQRAWDYTPPVSGQTCLHDPIDPTLCNGGALGFFRLLTGKIRPLAAEAAPMLDTRRQTLWGHSYGGLFVLYAFLHAPQSFDRYVAADPSLWLRGGSGLPDMDGLDARIGRGTRNIWLHKSGGALPGALQDKIPPPDPERLRRLAARLDALPNVSAVYEEYPAETHGSIMKLSFQTALALAAEP</sequence>
<evidence type="ECO:0000313" key="6">
    <source>
        <dbReference type="Proteomes" id="UP000282435"/>
    </source>
</evidence>
<keyword evidence="2 5" id="KW-0378">Hydrolase</keyword>
<comment type="similarity">
    <text evidence="1">Belongs to the esterase D family.</text>
</comment>
<dbReference type="PANTHER" id="PTHR40841:SF2">
    <property type="entry name" value="SIDEROPHORE-DEGRADING ESTERASE (EUROFUNG)"/>
    <property type="match status" value="1"/>
</dbReference>
<dbReference type="Gene3D" id="3.40.50.1820">
    <property type="entry name" value="alpha/beta hydrolase"/>
    <property type="match status" value="1"/>
</dbReference>
<dbReference type="SUPFAM" id="SSF53474">
    <property type="entry name" value="alpha/beta-Hydrolases"/>
    <property type="match status" value="1"/>
</dbReference>
<protein>
    <submittedName>
        <fullName evidence="5">Alpha/beta hydrolase</fullName>
    </submittedName>
</protein>
<evidence type="ECO:0000256" key="4">
    <source>
        <dbReference type="SAM" id="SignalP"/>
    </source>
</evidence>
<reference evidence="5 6" key="1">
    <citation type="submission" date="2018-12" db="EMBL/GenBank/DDBJ databases">
        <title>Genome sequencing of Eikenella corrodens KCOM 3110 (= JS217).</title>
        <authorList>
            <person name="Koo J.-K."/>
            <person name="Park S.-N."/>
            <person name="Lim Y.K."/>
        </authorList>
    </citation>
    <scope>NUCLEOTIDE SEQUENCE [LARGE SCALE GENOMIC DNA]</scope>
    <source>
        <strain evidence="5 6">KCOM 3110</strain>
    </source>
</reference>
<keyword evidence="4" id="KW-0732">Signal</keyword>
<accession>A0A3S9SH68</accession>
<proteinExistence type="inferred from homology"/>
<organism evidence="5 6">
    <name type="scientific">Eikenella corrodens</name>
    <dbReference type="NCBI Taxonomy" id="539"/>
    <lineage>
        <taxon>Bacteria</taxon>
        <taxon>Pseudomonadati</taxon>
        <taxon>Pseudomonadota</taxon>
        <taxon>Betaproteobacteria</taxon>
        <taxon>Neisseriales</taxon>
        <taxon>Neisseriaceae</taxon>
        <taxon>Eikenella</taxon>
    </lineage>
</organism>
<dbReference type="Pfam" id="PF00756">
    <property type="entry name" value="Esterase"/>
    <property type="match status" value="1"/>
</dbReference>
<name>A0A3S9SH68_EIKCO</name>
<gene>
    <name evidence="5" type="ORF">ELB75_01645</name>
</gene>
<dbReference type="PANTHER" id="PTHR40841">
    <property type="entry name" value="SIDEROPHORE TRIACETYLFUSARININE C ESTERASE"/>
    <property type="match status" value="1"/>
</dbReference>
<dbReference type="InterPro" id="IPR052558">
    <property type="entry name" value="Siderophore_Hydrolase_D"/>
</dbReference>
<evidence type="ECO:0000256" key="1">
    <source>
        <dbReference type="ARBA" id="ARBA00005622"/>
    </source>
</evidence>
<feature type="compositionally biased region" description="Low complexity" evidence="3">
    <location>
        <begin position="27"/>
        <end position="42"/>
    </location>
</feature>
<dbReference type="AlphaFoldDB" id="A0A3S9SH68"/>
<evidence type="ECO:0000256" key="3">
    <source>
        <dbReference type="SAM" id="MobiDB-lite"/>
    </source>
</evidence>
<dbReference type="InterPro" id="IPR029058">
    <property type="entry name" value="AB_hydrolase_fold"/>
</dbReference>
<dbReference type="InterPro" id="IPR000801">
    <property type="entry name" value="Esterase-like"/>
</dbReference>
<dbReference type="Proteomes" id="UP000282435">
    <property type="component" value="Chromosome"/>
</dbReference>
<feature type="region of interest" description="Disordered" evidence="3">
    <location>
        <begin position="27"/>
        <end position="51"/>
    </location>
</feature>